<keyword evidence="2" id="KW-1185">Reference proteome</keyword>
<reference evidence="1 2" key="1">
    <citation type="journal article" date="2016" name="Mol. Biol. Evol.">
        <title>Comparative Genomics of Early-Diverging Mushroom-Forming Fungi Provides Insights into the Origins of Lignocellulose Decay Capabilities.</title>
        <authorList>
            <person name="Nagy L.G."/>
            <person name="Riley R."/>
            <person name="Tritt A."/>
            <person name="Adam C."/>
            <person name="Daum C."/>
            <person name="Floudas D."/>
            <person name="Sun H."/>
            <person name="Yadav J.S."/>
            <person name="Pangilinan J."/>
            <person name="Larsson K.H."/>
            <person name="Matsuura K."/>
            <person name="Barry K."/>
            <person name="Labutti K."/>
            <person name="Kuo R."/>
            <person name="Ohm R.A."/>
            <person name="Bhattacharya S.S."/>
            <person name="Shirouzu T."/>
            <person name="Yoshinaga Y."/>
            <person name="Martin F.M."/>
            <person name="Grigoriev I.V."/>
            <person name="Hibbett D.S."/>
        </authorList>
    </citation>
    <scope>NUCLEOTIDE SEQUENCE [LARGE SCALE GENOMIC DNA]</scope>
    <source>
        <strain evidence="1 2">HHB12733</strain>
    </source>
</reference>
<evidence type="ECO:0000313" key="1">
    <source>
        <dbReference type="EMBL" id="KZT50031.1"/>
    </source>
</evidence>
<dbReference type="InParanoid" id="A0A165C049"/>
<evidence type="ECO:0000313" key="2">
    <source>
        <dbReference type="Proteomes" id="UP000076842"/>
    </source>
</evidence>
<dbReference type="EMBL" id="KV424268">
    <property type="protein sequence ID" value="KZT50031.1"/>
    <property type="molecule type" value="Genomic_DNA"/>
</dbReference>
<protein>
    <submittedName>
        <fullName evidence="1">Uncharacterized protein</fullName>
    </submittedName>
</protein>
<accession>A0A165C049</accession>
<dbReference type="AlphaFoldDB" id="A0A165C049"/>
<dbReference type="Proteomes" id="UP000076842">
    <property type="component" value="Unassembled WGS sequence"/>
</dbReference>
<proteinExistence type="predicted"/>
<gene>
    <name evidence="1" type="ORF">CALCODRAFT_505133</name>
</gene>
<name>A0A165C049_9BASI</name>
<organism evidence="1 2">
    <name type="scientific">Calocera cornea HHB12733</name>
    <dbReference type="NCBI Taxonomy" id="1353952"/>
    <lineage>
        <taxon>Eukaryota</taxon>
        <taxon>Fungi</taxon>
        <taxon>Dikarya</taxon>
        <taxon>Basidiomycota</taxon>
        <taxon>Agaricomycotina</taxon>
        <taxon>Dacrymycetes</taxon>
        <taxon>Dacrymycetales</taxon>
        <taxon>Dacrymycetaceae</taxon>
        <taxon>Calocera</taxon>
    </lineage>
</organism>
<sequence length="71" mass="7649">MPCLNSPLNQRLWRPGSSHPPRPILPLLLCGVLACSDLPSHPFCFFVPGEPRSPLRPALVQVGQASPATPL</sequence>